<feature type="domain" description="HTH lacI-type" evidence="4">
    <location>
        <begin position="2"/>
        <end position="56"/>
    </location>
</feature>
<dbReference type="PROSITE" id="PS50932">
    <property type="entry name" value="HTH_LACI_2"/>
    <property type="match status" value="1"/>
</dbReference>
<gene>
    <name evidence="6" type="primary">lacI</name>
    <name evidence="6" type="ORF">GCM10007368_23290</name>
</gene>
<evidence type="ECO:0000256" key="2">
    <source>
        <dbReference type="ARBA" id="ARBA00023125"/>
    </source>
</evidence>
<dbReference type="RefSeq" id="WP_188523875.1">
    <property type="nucleotide sequence ID" value="NZ_BMDG01000007.1"/>
</dbReference>
<keyword evidence="2" id="KW-0238">DNA-binding</keyword>
<comment type="caution">
    <text evidence="6">The sequence shown here is derived from an EMBL/GenBank/DDBJ whole genome shotgun (WGS) entry which is preliminary data.</text>
</comment>
<protein>
    <submittedName>
        <fullName evidence="6">LacI family transcriptional regulator</fullName>
    </submittedName>
</protein>
<evidence type="ECO:0000259" key="5">
    <source>
        <dbReference type="PROSITE" id="PS50943"/>
    </source>
</evidence>
<dbReference type="InterPro" id="IPR001387">
    <property type="entry name" value="Cro/C1-type_HTH"/>
</dbReference>
<organism evidence="6 7">
    <name type="scientific">Isoptericola cucumis</name>
    <dbReference type="NCBI Taxonomy" id="1776856"/>
    <lineage>
        <taxon>Bacteria</taxon>
        <taxon>Bacillati</taxon>
        <taxon>Actinomycetota</taxon>
        <taxon>Actinomycetes</taxon>
        <taxon>Micrococcales</taxon>
        <taxon>Promicromonosporaceae</taxon>
        <taxon>Isoptericola</taxon>
    </lineage>
</organism>
<dbReference type="InterPro" id="IPR028082">
    <property type="entry name" value="Peripla_BP_I"/>
</dbReference>
<dbReference type="CDD" id="cd01392">
    <property type="entry name" value="HTH_LacI"/>
    <property type="match status" value="1"/>
</dbReference>
<dbReference type="SUPFAM" id="SSF47413">
    <property type="entry name" value="lambda repressor-like DNA-binding domains"/>
    <property type="match status" value="1"/>
</dbReference>
<evidence type="ECO:0000313" key="7">
    <source>
        <dbReference type="Proteomes" id="UP000632535"/>
    </source>
</evidence>
<sequence>MATIEDVARAAGVSASTVSYVLSGKRTISAATRARVERAIAELEYHPHAGARALASSRTDVLALVVPLRLDADASLRGDVDVNVIMQFVAGIVPRARALGYDVLLLTDDDPTALRRVSGGASADALIVMDVESEDDRLPAVARSRTPAILIGMPDDPHGLSCVDFDFDGAGRLAVRHLAGLGHRRVALVGPPDVVLERHTSYADRMLHGLRTQSRSSGVDFRLTLTTARRDAVAAAVSEALDGEAPATALVVHNEAALPAVLDVVRARGLRVPDDLSVVAVCPQNIAEQQAVPLTSIDIPAQHIGATAAEMAVATLRGELEPHTRLVRATLTDRGSTAAAAAA</sequence>
<dbReference type="Pfam" id="PF13377">
    <property type="entry name" value="Peripla_BP_3"/>
    <property type="match status" value="1"/>
</dbReference>
<keyword evidence="3" id="KW-0804">Transcription</keyword>
<evidence type="ECO:0000256" key="3">
    <source>
        <dbReference type="ARBA" id="ARBA00023163"/>
    </source>
</evidence>
<dbReference type="PROSITE" id="PS50943">
    <property type="entry name" value="HTH_CROC1"/>
    <property type="match status" value="1"/>
</dbReference>
<dbReference type="SMART" id="SM00354">
    <property type="entry name" value="HTH_LACI"/>
    <property type="match status" value="1"/>
</dbReference>
<reference evidence="7" key="1">
    <citation type="journal article" date="2019" name="Int. J. Syst. Evol. Microbiol.">
        <title>The Global Catalogue of Microorganisms (GCM) 10K type strain sequencing project: providing services to taxonomists for standard genome sequencing and annotation.</title>
        <authorList>
            <consortium name="The Broad Institute Genomics Platform"/>
            <consortium name="The Broad Institute Genome Sequencing Center for Infectious Disease"/>
            <person name="Wu L."/>
            <person name="Ma J."/>
        </authorList>
    </citation>
    <scope>NUCLEOTIDE SEQUENCE [LARGE SCALE GENOMIC DNA]</scope>
    <source>
        <strain evidence="7">CCM 8653</strain>
    </source>
</reference>
<dbReference type="InterPro" id="IPR046335">
    <property type="entry name" value="LacI/GalR-like_sensor"/>
</dbReference>
<evidence type="ECO:0000259" key="4">
    <source>
        <dbReference type="PROSITE" id="PS50932"/>
    </source>
</evidence>
<keyword evidence="7" id="KW-1185">Reference proteome</keyword>
<dbReference type="Gene3D" id="1.10.260.40">
    <property type="entry name" value="lambda repressor-like DNA-binding domains"/>
    <property type="match status" value="1"/>
</dbReference>
<keyword evidence="1" id="KW-0805">Transcription regulation</keyword>
<dbReference type="Pfam" id="PF00356">
    <property type="entry name" value="LacI"/>
    <property type="match status" value="1"/>
</dbReference>
<dbReference type="EMBL" id="BMDG01000007">
    <property type="protein sequence ID" value="GGI08862.1"/>
    <property type="molecule type" value="Genomic_DNA"/>
</dbReference>
<evidence type="ECO:0000256" key="1">
    <source>
        <dbReference type="ARBA" id="ARBA00023015"/>
    </source>
</evidence>
<dbReference type="PANTHER" id="PTHR30146:SF153">
    <property type="entry name" value="LACTOSE OPERON REPRESSOR"/>
    <property type="match status" value="1"/>
</dbReference>
<dbReference type="Proteomes" id="UP000632535">
    <property type="component" value="Unassembled WGS sequence"/>
</dbReference>
<dbReference type="SUPFAM" id="SSF53822">
    <property type="entry name" value="Periplasmic binding protein-like I"/>
    <property type="match status" value="1"/>
</dbReference>
<accession>A0ABQ2B9M6</accession>
<proteinExistence type="predicted"/>
<name>A0ABQ2B9M6_9MICO</name>
<evidence type="ECO:0000313" key="6">
    <source>
        <dbReference type="EMBL" id="GGI08862.1"/>
    </source>
</evidence>
<dbReference type="Gene3D" id="3.40.50.2300">
    <property type="match status" value="2"/>
</dbReference>
<dbReference type="InterPro" id="IPR000843">
    <property type="entry name" value="HTH_LacI"/>
</dbReference>
<dbReference type="PROSITE" id="PS00356">
    <property type="entry name" value="HTH_LACI_1"/>
    <property type="match status" value="1"/>
</dbReference>
<feature type="domain" description="HTH cro/C1-type" evidence="5">
    <location>
        <begin position="3"/>
        <end position="46"/>
    </location>
</feature>
<dbReference type="InterPro" id="IPR010982">
    <property type="entry name" value="Lambda_DNA-bd_dom_sf"/>
</dbReference>
<dbReference type="PANTHER" id="PTHR30146">
    <property type="entry name" value="LACI-RELATED TRANSCRIPTIONAL REPRESSOR"/>
    <property type="match status" value="1"/>
</dbReference>